<feature type="transmembrane region" description="Helical" evidence="2">
    <location>
        <begin position="69"/>
        <end position="89"/>
    </location>
</feature>
<keyword evidence="2" id="KW-1133">Transmembrane helix</keyword>
<evidence type="ECO:0000256" key="2">
    <source>
        <dbReference type="SAM" id="Phobius"/>
    </source>
</evidence>
<organism evidence="3 4">
    <name type="scientific">Rosistilla ulvae</name>
    <dbReference type="NCBI Taxonomy" id="1930277"/>
    <lineage>
        <taxon>Bacteria</taxon>
        <taxon>Pseudomonadati</taxon>
        <taxon>Planctomycetota</taxon>
        <taxon>Planctomycetia</taxon>
        <taxon>Pirellulales</taxon>
        <taxon>Pirellulaceae</taxon>
        <taxon>Rosistilla</taxon>
    </lineage>
</organism>
<keyword evidence="4" id="KW-1185">Reference proteome</keyword>
<dbReference type="RefSeq" id="WP_145348122.1">
    <property type="nucleotide sequence ID" value="NZ_CP036261.1"/>
</dbReference>
<name>A0A517M5Y6_9BACT</name>
<feature type="transmembrane region" description="Helical" evidence="2">
    <location>
        <begin position="207"/>
        <end position="226"/>
    </location>
</feature>
<dbReference type="InterPro" id="IPR034804">
    <property type="entry name" value="SQR/QFR_C/D"/>
</dbReference>
<reference evidence="3 4" key="1">
    <citation type="submission" date="2019-02" db="EMBL/GenBank/DDBJ databases">
        <title>Deep-cultivation of Planctomycetes and their phenomic and genomic characterization uncovers novel biology.</title>
        <authorList>
            <person name="Wiegand S."/>
            <person name="Jogler M."/>
            <person name="Boedeker C."/>
            <person name="Pinto D."/>
            <person name="Vollmers J."/>
            <person name="Rivas-Marin E."/>
            <person name="Kohn T."/>
            <person name="Peeters S.H."/>
            <person name="Heuer A."/>
            <person name="Rast P."/>
            <person name="Oberbeckmann S."/>
            <person name="Bunk B."/>
            <person name="Jeske O."/>
            <person name="Meyerdierks A."/>
            <person name="Storesund J.E."/>
            <person name="Kallscheuer N."/>
            <person name="Luecker S."/>
            <person name="Lage O.M."/>
            <person name="Pohl T."/>
            <person name="Merkel B.J."/>
            <person name="Hornburger P."/>
            <person name="Mueller R.-W."/>
            <person name="Bruemmer F."/>
            <person name="Labrenz M."/>
            <person name="Spormann A.M."/>
            <person name="Op den Camp H."/>
            <person name="Overmann J."/>
            <person name="Amann R."/>
            <person name="Jetten M.S.M."/>
            <person name="Mascher T."/>
            <person name="Medema M.H."/>
            <person name="Devos D.P."/>
            <person name="Kaster A.-K."/>
            <person name="Ovreas L."/>
            <person name="Rohde M."/>
            <person name="Galperin M.Y."/>
            <person name="Jogler C."/>
        </authorList>
    </citation>
    <scope>NUCLEOTIDE SEQUENCE [LARGE SCALE GENOMIC DNA]</scope>
    <source>
        <strain evidence="3 4">EC9</strain>
    </source>
</reference>
<keyword evidence="2" id="KW-0812">Transmembrane</keyword>
<feature type="transmembrane region" description="Helical" evidence="2">
    <location>
        <begin position="20"/>
        <end position="38"/>
    </location>
</feature>
<proteinExistence type="predicted"/>
<evidence type="ECO:0000313" key="4">
    <source>
        <dbReference type="Proteomes" id="UP000319557"/>
    </source>
</evidence>
<protein>
    <submittedName>
        <fullName evidence="3">Succinate dehydrogenase cytochrome b558 subunit</fullName>
    </submittedName>
</protein>
<sequence length="297" mass="32745">MSTQTEPSFFLKHEFAIRRIHSLLGVVPIGLYMCVHLTTNASLMAGPGAFQRMVNQIHSLGPALPVVEWGFIFLPLLFHAFIGIWIAMTGESNTDRYKYTANRRYRFQRITGYIAFIYITMHVFHLHGWFHFGPWLDYIATPLGMAQFKPYNAASSLAHAMDGVFWPAFYLVGVLSCVYHFANGLWTAGITWGLWVSPAAQKRASMLCGGIGLLVGIISITAWVGALTVDPEEARIVEDRMYEAGLESGAVFDDPHKRSAPEAVESEEAETDADASTADEAAAGDEKTAESETSAAE</sequence>
<dbReference type="GO" id="GO:0016020">
    <property type="term" value="C:membrane"/>
    <property type="evidence" value="ECO:0007669"/>
    <property type="project" value="InterPro"/>
</dbReference>
<feature type="compositionally biased region" description="Acidic residues" evidence="1">
    <location>
        <begin position="264"/>
        <end position="273"/>
    </location>
</feature>
<dbReference type="Gene3D" id="1.20.1300.10">
    <property type="entry name" value="Fumarate reductase/succinate dehydrogenase, transmembrane subunit"/>
    <property type="match status" value="1"/>
</dbReference>
<feature type="region of interest" description="Disordered" evidence="1">
    <location>
        <begin position="247"/>
        <end position="297"/>
    </location>
</feature>
<evidence type="ECO:0000256" key="1">
    <source>
        <dbReference type="SAM" id="MobiDB-lite"/>
    </source>
</evidence>
<evidence type="ECO:0000313" key="3">
    <source>
        <dbReference type="EMBL" id="QDS90284.1"/>
    </source>
</evidence>
<keyword evidence="2" id="KW-0472">Membrane</keyword>
<dbReference type="AlphaFoldDB" id="A0A517M5Y6"/>
<gene>
    <name evidence="3" type="primary">sdhC</name>
    <name evidence="3" type="ORF">EC9_44910</name>
</gene>
<dbReference type="KEGG" id="ruv:EC9_44910"/>
<dbReference type="Proteomes" id="UP000319557">
    <property type="component" value="Chromosome"/>
</dbReference>
<dbReference type="SUPFAM" id="SSF81343">
    <property type="entry name" value="Fumarate reductase respiratory complex transmembrane subunits"/>
    <property type="match status" value="1"/>
</dbReference>
<feature type="transmembrane region" description="Helical" evidence="2">
    <location>
        <begin position="110"/>
        <end position="130"/>
    </location>
</feature>
<dbReference type="InterPro" id="IPR016002">
    <property type="entry name" value="Succ_DH_cyt_b558_Firmicute"/>
</dbReference>
<dbReference type="EMBL" id="CP036261">
    <property type="protein sequence ID" value="QDS90284.1"/>
    <property type="molecule type" value="Genomic_DNA"/>
</dbReference>
<feature type="transmembrane region" description="Helical" evidence="2">
    <location>
        <begin position="168"/>
        <end position="195"/>
    </location>
</feature>
<dbReference type="OrthoDB" id="9789209at2"/>
<accession>A0A517M5Y6</accession>
<dbReference type="CDD" id="cd03497">
    <property type="entry name" value="SQR_TypeB_1_TM"/>
    <property type="match status" value="1"/>
</dbReference>